<evidence type="ECO:0000313" key="2">
    <source>
        <dbReference type="EMBL" id="CAE7562348.1"/>
    </source>
</evidence>
<comment type="caution">
    <text evidence="2">The sequence shown here is derived from an EMBL/GenBank/DDBJ whole genome shotgun (WGS) entry which is preliminary data.</text>
</comment>
<protein>
    <submittedName>
        <fullName evidence="2">Uncharacterized protein</fullName>
    </submittedName>
</protein>
<reference evidence="2" key="1">
    <citation type="submission" date="2021-02" db="EMBL/GenBank/DDBJ databases">
        <authorList>
            <person name="Dougan E. K."/>
            <person name="Rhodes N."/>
            <person name="Thang M."/>
            <person name="Chan C."/>
        </authorList>
    </citation>
    <scope>NUCLEOTIDE SEQUENCE</scope>
</reference>
<feature type="transmembrane region" description="Helical" evidence="1">
    <location>
        <begin position="703"/>
        <end position="726"/>
    </location>
</feature>
<evidence type="ECO:0000256" key="1">
    <source>
        <dbReference type="SAM" id="Phobius"/>
    </source>
</evidence>
<keyword evidence="1" id="KW-1133">Transmembrane helix</keyword>
<evidence type="ECO:0000313" key="3">
    <source>
        <dbReference type="Proteomes" id="UP000604046"/>
    </source>
</evidence>
<accession>A0A812UE32</accession>
<dbReference type="OrthoDB" id="67700at2759"/>
<name>A0A812UE32_9DINO</name>
<keyword evidence="1" id="KW-0812">Transmembrane</keyword>
<dbReference type="Proteomes" id="UP000604046">
    <property type="component" value="Unassembled WGS sequence"/>
</dbReference>
<sequence>MCFCTTALPRFALAKNFLGHDAAERACAAGAVEASLGLLRSCDGEGPLLLRTVEALWYMVDDCESCQRIMDMNGHQLLCRLARKFGQENPDAAGAIFRLLAETLYSEPRSSQVWGAELDAHLLASVIKWAVQEAGCSDPGCSTTLGFVCDVTALWLQRVRDKEAVKPLIGTVPQILKTMAFRLDDALLLQHGFRLLWAFGQTSTEWPEALRQPAVCALEQLRVLVESRKFYAPGAEQPEFGDGFAMGGQAWYLRQSPAPNAVHYNAMALQAQAGPFDLHEAPDAATCECNFVTCDSKPIAALLFPQHLSLPVLRSAYMASGAASGAASAVASAASAATSAALAAKERAAQVAPAPPDVVQFVAEAGEVVAEAGQRVRGAAGEVTNQVAGVAGHASTQVAAAVEGVRDQAVHQKLRIEQLADQFADLMEGFLKRKVFKLLSSFVDKIPGIVKTVLEDPEMPARVQRAQDAAIDVVWPDVREEIMWELAVAMDGKVAQDVPKVGSCTCCSFLRYHLYPFDRGFWGRLRDPVWILFTIVGLLPVYGISPAIFVFIFMVIDKTDEFQLVSFILQFKGFQYLTQGVLRSLMGYFMYLNCVTAPGQREDYCATNGPGSVAPSIVVLVGYFVQIVLVWIAFALLPFSSRKGRTTLSGHLDAHPDPAKQRGGYILYLLWYDLLTFVFCAGALVYVLQLREWLLDDWMVKHAFFAIQMVHGYLSMPFFFFTIPLVRNVLTHTAPTGYDRSGLCRQYVGVTRIPKASADRSFPRLFEKAEAARVLANLKRLMAGLQVRALDAEEQPSEVEAEGTPGSLR</sequence>
<feature type="transmembrane region" description="Helical" evidence="1">
    <location>
        <begin position="665"/>
        <end position="688"/>
    </location>
</feature>
<proteinExistence type="predicted"/>
<dbReference type="PANTHER" id="PTHR40849:SF2">
    <property type="entry name" value="RGS DOMAIN-CONTAINING PROTEIN"/>
    <property type="match status" value="1"/>
</dbReference>
<gene>
    <name evidence="2" type="ORF">SNAT2548_LOCUS31755</name>
</gene>
<keyword evidence="1" id="KW-0472">Membrane</keyword>
<organism evidence="2 3">
    <name type="scientific">Symbiodinium natans</name>
    <dbReference type="NCBI Taxonomy" id="878477"/>
    <lineage>
        <taxon>Eukaryota</taxon>
        <taxon>Sar</taxon>
        <taxon>Alveolata</taxon>
        <taxon>Dinophyceae</taxon>
        <taxon>Suessiales</taxon>
        <taxon>Symbiodiniaceae</taxon>
        <taxon>Symbiodinium</taxon>
    </lineage>
</organism>
<keyword evidence="3" id="KW-1185">Reference proteome</keyword>
<dbReference type="PANTHER" id="PTHR40849">
    <property type="entry name" value="C2 CALCIUM-DEPENDENT MEMBRANE TARGETING"/>
    <property type="match status" value="1"/>
</dbReference>
<feature type="transmembrane region" description="Helical" evidence="1">
    <location>
        <begin position="529"/>
        <end position="556"/>
    </location>
</feature>
<dbReference type="AlphaFoldDB" id="A0A812UE32"/>
<feature type="transmembrane region" description="Helical" evidence="1">
    <location>
        <begin position="617"/>
        <end position="639"/>
    </location>
</feature>
<dbReference type="EMBL" id="CAJNDS010002674">
    <property type="protein sequence ID" value="CAE7562348.1"/>
    <property type="molecule type" value="Genomic_DNA"/>
</dbReference>